<dbReference type="eggNOG" id="ENOG5033KP5">
    <property type="taxonomic scope" value="Bacteria"/>
</dbReference>
<dbReference type="AlphaFoldDB" id="B4D3P6"/>
<dbReference type="RefSeq" id="WP_006980859.1">
    <property type="nucleotide sequence ID" value="NZ_ABVL01000010.1"/>
</dbReference>
<protein>
    <submittedName>
        <fullName evidence="2">Uncharacterized protein</fullName>
    </submittedName>
</protein>
<dbReference type="InParanoid" id="B4D3P6"/>
<comment type="caution">
    <text evidence="2">The sequence shown here is derived from an EMBL/GenBank/DDBJ whole genome shotgun (WGS) entry which is preliminary data.</text>
</comment>
<sequence length="177" mass="19962">MAGNQANVTSVDALDAFRAGLIIFQSKARRALDDATDELRRTRMWLQHEQRTRWENEMKKRMRALEAAEQELISAKLSSLRDNITFQQNAVRKAKAAVAEAEEKLRMIRKWNQNFDAIADPMAKRLEGLRQFLDFNLPKGITYLVHAAQTLEAYAEVQAPKDAPNAAPAAEPEAPSA</sequence>
<evidence type="ECO:0000313" key="2">
    <source>
        <dbReference type="EMBL" id="EDY18876.1"/>
    </source>
</evidence>
<reference evidence="2 3" key="1">
    <citation type="journal article" date="2011" name="J. Bacteriol.">
        <title>Genome sequence of Chthoniobacter flavus Ellin428, an aerobic heterotrophic soil bacterium.</title>
        <authorList>
            <person name="Kant R."/>
            <person name="van Passel M.W."/>
            <person name="Palva A."/>
            <person name="Lucas S."/>
            <person name="Lapidus A."/>
            <person name="Glavina Del Rio T."/>
            <person name="Dalin E."/>
            <person name="Tice H."/>
            <person name="Bruce D."/>
            <person name="Goodwin L."/>
            <person name="Pitluck S."/>
            <person name="Larimer F.W."/>
            <person name="Land M.L."/>
            <person name="Hauser L."/>
            <person name="Sangwan P."/>
            <person name="de Vos W.M."/>
            <person name="Janssen P.H."/>
            <person name="Smidt H."/>
        </authorList>
    </citation>
    <scope>NUCLEOTIDE SEQUENCE [LARGE SCALE GENOMIC DNA]</scope>
    <source>
        <strain evidence="2 3">Ellin428</strain>
    </source>
</reference>
<dbReference type="EMBL" id="ABVL01000010">
    <property type="protein sequence ID" value="EDY18876.1"/>
    <property type="molecule type" value="Genomic_DNA"/>
</dbReference>
<keyword evidence="3" id="KW-1185">Reference proteome</keyword>
<accession>B4D3P6</accession>
<evidence type="ECO:0000313" key="3">
    <source>
        <dbReference type="Proteomes" id="UP000005824"/>
    </source>
</evidence>
<name>B4D3P6_9BACT</name>
<dbReference type="STRING" id="497964.CfE428DRAFT_3534"/>
<gene>
    <name evidence="2" type="ORF">CfE428DRAFT_3534</name>
</gene>
<evidence type="ECO:0000256" key="1">
    <source>
        <dbReference type="SAM" id="Coils"/>
    </source>
</evidence>
<proteinExistence type="predicted"/>
<dbReference type="Proteomes" id="UP000005824">
    <property type="component" value="Unassembled WGS sequence"/>
</dbReference>
<keyword evidence="1" id="KW-0175">Coiled coil</keyword>
<organism evidence="2 3">
    <name type="scientific">Chthoniobacter flavus Ellin428</name>
    <dbReference type="NCBI Taxonomy" id="497964"/>
    <lineage>
        <taxon>Bacteria</taxon>
        <taxon>Pseudomonadati</taxon>
        <taxon>Verrucomicrobiota</taxon>
        <taxon>Spartobacteria</taxon>
        <taxon>Chthoniobacterales</taxon>
        <taxon>Chthoniobacteraceae</taxon>
        <taxon>Chthoniobacter</taxon>
    </lineage>
</organism>
<feature type="coiled-coil region" evidence="1">
    <location>
        <begin position="51"/>
        <end position="104"/>
    </location>
</feature>